<dbReference type="Proteomes" id="UP000283254">
    <property type="component" value="Unassembled WGS sequence"/>
</dbReference>
<evidence type="ECO:0000313" key="1">
    <source>
        <dbReference type="EMBL" id="RNF30031.1"/>
    </source>
</evidence>
<reference evidence="1" key="1">
    <citation type="submission" date="2014-10" db="EMBL/GenBank/DDBJ databases">
        <title>Massilia sp. genome.</title>
        <authorList>
            <person name="Xu B."/>
            <person name="Dai L."/>
            <person name="Huang Z."/>
        </authorList>
    </citation>
    <scope>NUCLEOTIDE SEQUENCE [LARGE SCALE GENOMIC DNA]</scope>
    <source>
        <strain evidence="1">CFS-1</strain>
    </source>
</reference>
<dbReference type="RefSeq" id="WP_123070286.1">
    <property type="nucleotide sequence ID" value="NZ_JSAB01000148.1"/>
</dbReference>
<protein>
    <submittedName>
        <fullName evidence="1">Uncharacterized protein</fullName>
    </submittedName>
</protein>
<accession>A0A422QJG1</accession>
<gene>
    <name evidence="1" type="ORF">NM04_14920</name>
</gene>
<organism evidence="1 2">
    <name type="scientific">Massilia aurea</name>
    <dbReference type="NCBI Taxonomy" id="373040"/>
    <lineage>
        <taxon>Bacteria</taxon>
        <taxon>Pseudomonadati</taxon>
        <taxon>Pseudomonadota</taxon>
        <taxon>Betaproteobacteria</taxon>
        <taxon>Burkholderiales</taxon>
        <taxon>Oxalobacteraceae</taxon>
        <taxon>Telluria group</taxon>
        <taxon>Massilia</taxon>
    </lineage>
</organism>
<comment type="caution">
    <text evidence="1">The sequence shown here is derived from an EMBL/GenBank/DDBJ whole genome shotgun (WGS) entry which is preliminary data.</text>
</comment>
<proteinExistence type="predicted"/>
<keyword evidence="2" id="KW-1185">Reference proteome</keyword>
<dbReference type="EMBL" id="JSAB01000148">
    <property type="protein sequence ID" value="RNF30031.1"/>
    <property type="molecule type" value="Genomic_DNA"/>
</dbReference>
<name>A0A422QJG1_9BURK</name>
<dbReference type="AlphaFoldDB" id="A0A422QJG1"/>
<evidence type="ECO:0000313" key="2">
    <source>
        <dbReference type="Proteomes" id="UP000283254"/>
    </source>
</evidence>
<sequence>MKESNAPQVAGQLIYFEAAERAAPAAQRTMAKVALSVAGEGTEAPATMDEVLALRWDDYQAVLMLLALAPNFRIRWAARHLNLLRLWSGSADAAQPDEPLP</sequence>